<dbReference type="EC" id="1.3.3.4" evidence="4 11"/>
<accession>A0A1L9SE15</accession>
<evidence type="ECO:0000256" key="5">
    <source>
        <dbReference type="ARBA" id="ARBA00022630"/>
    </source>
</evidence>
<dbReference type="NCBIfam" id="TIGR00562">
    <property type="entry name" value="proto_IX_ox"/>
    <property type="match status" value="1"/>
</dbReference>
<evidence type="ECO:0000256" key="2">
    <source>
        <dbReference type="ARBA" id="ARBA00005073"/>
    </source>
</evidence>
<feature type="domain" description="Amine oxidase" evidence="12">
    <location>
        <begin position="41"/>
        <end position="551"/>
    </location>
</feature>
<dbReference type="InterPro" id="IPR004572">
    <property type="entry name" value="Protoporphyrinogen_oxidase"/>
</dbReference>
<organism evidence="13 14">
    <name type="scientific">Penicilliopsis zonata CBS 506.65</name>
    <dbReference type="NCBI Taxonomy" id="1073090"/>
    <lineage>
        <taxon>Eukaryota</taxon>
        <taxon>Fungi</taxon>
        <taxon>Dikarya</taxon>
        <taxon>Ascomycota</taxon>
        <taxon>Pezizomycotina</taxon>
        <taxon>Eurotiomycetes</taxon>
        <taxon>Eurotiomycetidae</taxon>
        <taxon>Eurotiales</taxon>
        <taxon>Aspergillaceae</taxon>
        <taxon>Penicilliopsis</taxon>
    </lineage>
</organism>
<keyword evidence="14" id="KW-1185">Reference proteome</keyword>
<dbReference type="InterPro" id="IPR002937">
    <property type="entry name" value="Amino_oxidase"/>
</dbReference>
<sequence length="596" mass="64916">MRPAWSHSRALRRGRPQWLFHHTALASSTRSFTAAVVGGGITGLTAAYHLSQDRKCEKVTLFERSDSLGGWLQSERVSVADGDVVFEYGPRTLRASVPDCVPLLDLIHQLGLQDEVLTTGKNTPAATNRFIYYPDHLVRLPGRIPGAGIFNEILYNAKSLMEPLFQGSLSAVLWEHTKPIRPRTSFEDPDESITQFLSRRFSPQLADNLASAVFHGIYAGCIDRLSAEAVLGPLRALEADEKYGGIGVLRTMLKMANENKSLITLDKVLATHLIALTRPDGYLTHLRQFAKGVSVFTLTNGVGQLTDALVAALEESPKASVVTGAEVKAIGRTPGSSDLTITCAGEKPTVFNRVIATNSAPSLATQLEMGAKAGGQRPQKSIGYLKKHDYAVTVMVVNLYYDQPDLVPVNGFGYLIPRSIPYEQNPERALGVIFGSDSSAGQDTAPGTKLTVMMGGHWWDGWQDSDYPDHDSAVQMARSLLERHLGITDAPAVARSRLQKNAIPQYTVGHLERLQNLSQSLRDEFNKRLTIAGSWYGGVGVTDCVQQAYLASLLGVGSTKIAASSIPGWEGPMQRLDMEGGFATSPIRWYNGVVNR</sequence>
<evidence type="ECO:0000256" key="6">
    <source>
        <dbReference type="ARBA" id="ARBA00022827"/>
    </source>
</evidence>
<dbReference type="GO" id="GO:0006782">
    <property type="term" value="P:protoporphyrinogen IX biosynthetic process"/>
    <property type="evidence" value="ECO:0007669"/>
    <property type="project" value="UniProtKB-UniRule"/>
</dbReference>
<evidence type="ECO:0000256" key="4">
    <source>
        <dbReference type="ARBA" id="ARBA00012867"/>
    </source>
</evidence>
<protein>
    <recommendedName>
        <fullName evidence="4 11">Protoporphyrinogen oxidase</fullName>
        <ecNumber evidence="4 11">1.3.3.4</ecNumber>
    </recommendedName>
</protein>
<evidence type="ECO:0000256" key="1">
    <source>
        <dbReference type="ARBA" id="ARBA00002600"/>
    </source>
</evidence>
<evidence type="ECO:0000256" key="9">
    <source>
        <dbReference type="ARBA" id="ARBA00023244"/>
    </source>
</evidence>
<dbReference type="SUPFAM" id="SSF51905">
    <property type="entry name" value="FAD/NAD(P)-binding domain"/>
    <property type="match status" value="1"/>
</dbReference>
<keyword evidence="7 11" id="KW-0560">Oxidoreductase</keyword>
<comment type="pathway">
    <text evidence="2 11">Porphyrin-containing compound metabolism; protoporphyrin-IX biosynthesis; protoporphyrin-IX from protoporphyrinogen-IX: step 1/1.</text>
</comment>
<keyword evidence="6 11" id="KW-0274">FAD</keyword>
<dbReference type="Proteomes" id="UP000184188">
    <property type="component" value="Unassembled WGS sequence"/>
</dbReference>
<dbReference type="STRING" id="1073090.A0A1L9SE15"/>
<keyword evidence="9 11" id="KW-0627">Porphyrin biosynthesis</keyword>
<comment type="cofactor">
    <cofactor evidence="11">
        <name>FAD</name>
        <dbReference type="ChEBI" id="CHEBI:57692"/>
    </cofactor>
    <text evidence="11">Binds 1 FAD per subunit.</text>
</comment>
<dbReference type="VEuPathDB" id="FungiDB:ASPZODRAFT_69950"/>
<evidence type="ECO:0000256" key="10">
    <source>
        <dbReference type="ARBA" id="ARBA00047554"/>
    </source>
</evidence>
<evidence type="ECO:0000256" key="3">
    <source>
        <dbReference type="ARBA" id="ARBA00010551"/>
    </source>
</evidence>
<dbReference type="PANTHER" id="PTHR42923">
    <property type="entry name" value="PROTOPORPHYRINOGEN OXIDASE"/>
    <property type="match status" value="1"/>
</dbReference>
<evidence type="ECO:0000313" key="13">
    <source>
        <dbReference type="EMBL" id="OJJ45392.1"/>
    </source>
</evidence>
<dbReference type="InterPro" id="IPR036188">
    <property type="entry name" value="FAD/NAD-bd_sf"/>
</dbReference>
<evidence type="ECO:0000313" key="14">
    <source>
        <dbReference type="Proteomes" id="UP000184188"/>
    </source>
</evidence>
<dbReference type="GeneID" id="34616090"/>
<evidence type="ECO:0000256" key="7">
    <source>
        <dbReference type="ARBA" id="ARBA00023002"/>
    </source>
</evidence>
<dbReference type="Gene3D" id="3.50.50.60">
    <property type="entry name" value="FAD/NAD(P)-binding domain"/>
    <property type="match status" value="1"/>
</dbReference>
<comment type="function">
    <text evidence="1 11">Catalyzes the 6-electron oxidation of protoporphyrinogen-IX to form protoporphyrin-IX.</text>
</comment>
<comment type="subcellular location">
    <subcellularLocation>
        <location evidence="11">Mitochondrion inner membrane</location>
    </subcellularLocation>
</comment>
<dbReference type="OrthoDB" id="438553at2759"/>
<dbReference type="SUPFAM" id="SSF54373">
    <property type="entry name" value="FAD-linked reductases, C-terminal domain"/>
    <property type="match status" value="1"/>
</dbReference>
<evidence type="ECO:0000256" key="8">
    <source>
        <dbReference type="ARBA" id="ARBA00023133"/>
    </source>
</evidence>
<keyword evidence="5 11" id="KW-0285">Flavoprotein</keyword>
<proteinExistence type="inferred from homology"/>
<dbReference type="Pfam" id="PF01593">
    <property type="entry name" value="Amino_oxidase"/>
    <property type="match status" value="1"/>
</dbReference>
<dbReference type="RefSeq" id="XP_022579902.1">
    <property type="nucleotide sequence ID" value="XM_022729626.1"/>
</dbReference>
<comment type="catalytic activity">
    <reaction evidence="10 11">
        <text>protoporphyrinogen IX + 3 O2 = protoporphyrin IX + 3 H2O2</text>
        <dbReference type="Rhea" id="RHEA:25576"/>
        <dbReference type="ChEBI" id="CHEBI:15379"/>
        <dbReference type="ChEBI" id="CHEBI:16240"/>
        <dbReference type="ChEBI" id="CHEBI:57306"/>
        <dbReference type="ChEBI" id="CHEBI:57307"/>
        <dbReference type="EC" id="1.3.3.4"/>
    </reaction>
</comment>
<keyword evidence="8 11" id="KW-0350">Heme biosynthesis</keyword>
<comment type="similarity">
    <text evidence="3 11">Belongs to the protoporphyrinogen/coproporphyrinogen oxidase family. Protoporphyrinogen oxidase subfamily.</text>
</comment>
<evidence type="ECO:0000256" key="11">
    <source>
        <dbReference type="RuleBase" id="RU367069"/>
    </source>
</evidence>
<dbReference type="GO" id="GO:0005743">
    <property type="term" value="C:mitochondrial inner membrane"/>
    <property type="evidence" value="ECO:0007669"/>
    <property type="project" value="UniProtKB-SubCell"/>
</dbReference>
<name>A0A1L9SE15_9EURO</name>
<reference evidence="14" key="1">
    <citation type="journal article" date="2017" name="Genome Biol.">
        <title>Comparative genomics reveals high biological diversity and specific adaptations in the industrially and medically important fungal genus Aspergillus.</title>
        <authorList>
            <person name="de Vries R.P."/>
            <person name="Riley R."/>
            <person name="Wiebenga A."/>
            <person name="Aguilar-Osorio G."/>
            <person name="Amillis S."/>
            <person name="Uchima C.A."/>
            <person name="Anderluh G."/>
            <person name="Asadollahi M."/>
            <person name="Askin M."/>
            <person name="Barry K."/>
            <person name="Battaglia E."/>
            <person name="Bayram O."/>
            <person name="Benocci T."/>
            <person name="Braus-Stromeyer S.A."/>
            <person name="Caldana C."/>
            <person name="Canovas D."/>
            <person name="Cerqueira G.C."/>
            <person name="Chen F."/>
            <person name="Chen W."/>
            <person name="Choi C."/>
            <person name="Clum A."/>
            <person name="Dos Santos R.A."/>
            <person name="Damasio A.R."/>
            <person name="Diallinas G."/>
            <person name="Emri T."/>
            <person name="Fekete E."/>
            <person name="Flipphi M."/>
            <person name="Freyberg S."/>
            <person name="Gallo A."/>
            <person name="Gournas C."/>
            <person name="Habgood R."/>
            <person name="Hainaut M."/>
            <person name="Harispe M.L."/>
            <person name="Henrissat B."/>
            <person name="Hilden K.S."/>
            <person name="Hope R."/>
            <person name="Hossain A."/>
            <person name="Karabika E."/>
            <person name="Karaffa L."/>
            <person name="Karanyi Z."/>
            <person name="Krasevec N."/>
            <person name="Kuo A."/>
            <person name="Kusch H."/>
            <person name="LaButti K."/>
            <person name="Lagendijk E.L."/>
            <person name="Lapidus A."/>
            <person name="Levasseur A."/>
            <person name="Lindquist E."/>
            <person name="Lipzen A."/>
            <person name="Logrieco A.F."/>
            <person name="MacCabe A."/>
            <person name="Maekelae M.R."/>
            <person name="Malavazi I."/>
            <person name="Melin P."/>
            <person name="Meyer V."/>
            <person name="Mielnichuk N."/>
            <person name="Miskei M."/>
            <person name="Molnar A.P."/>
            <person name="Mule G."/>
            <person name="Ngan C.Y."/>
            <person name="Orejas M."/>
            <person name="Orosz E."/>
            <person name="Ouedraogo J.P."/>
            <person name="Overkamp K.M."/>
            <person name="Park H.-S."/>
            <person name="Perrone G."/>
            <person name="Piumi F."/>
            <person name="Punt P.J."/>
            <person name="Ram A.F."/>
            <person name="Ramon A."/>
            <person name="Rauscher S."/>
            <person name="Record E."/>
            <person name="Riano-Pachon D.M."/>
            <person name="Robert V."/>
            <person name="Roehrig J."/>
            <person name="Ruller R."/>
            <person name="Salamov A."/>
            <person name="Salih N.S."/>
            <person name="Samson R.A."/>
            <person name="Sandor E."/>
            <person name="Sanguinetti M."/>
            <person name="Schuetze T."/>
            <person name="Sepcic K."/>
            <person name="Shelest E."/>
            <person name="Sherlock G."/>
            <person name="Sophianopoulou V."/>
            <person name="Squina F.M."/>
            <person name="Sun H."/>
            <person name="Susca A."/>
            <person name="Todd R.B."/>
            <person name="Tsang A."/>
            <person name="Unkles S.E."/>
            <person name="van de Wiele N."/>
            <person name="van Rossen-Uffink D."/>
            <person name="Oliveira J.V."/>
            <person name="Vesth T.C."/>
            <person name="Visser J."/>
            <person name="Yu J.-H."/>
            <person name="Zhou M."/>
            <person name="Andersen M.R."/>
            <person name="Archer D.B."/>
            <person name="Baker S.E."/>
            <person name="Benoit I."/>
            <person name="Brakhage A.A."/>
            <person name="Braus G.H."/>
            <person name="Fischer R."/>
            <person name="Frisvad J.C."/>
            <person name="Goldman G.H."/>
            <person name="Houbraken J."/>
            <person name="Oakley B."/>
            <person name="Pocsi I."/>
            <person name="Scazzocchio C."/>
            <person name="Seiboth B."/>
            <person name="vanKuyk P.A."/>
            <person name="Wortman J."/>
            <person name="Dyer P.S."/>
            <person name="Grigoriev I.V."/>
        </authorList>
    </citation>
    <scope>NUCLEOTIDE SEQUENCE [LARGE SCALE GENOMIC DNA]</scope>
    <source>
        <strain evidence="14">CBS 506.65</strain>
    </source>
</reference>
<dbReference type="UniPathway" id="UPA00251">
    <property type="reaction ID" value="UER00324"/>
</dbReference>
<dbReference type="PANTHER" id="PTHR42923:SF3">
    <property type="entry name" value="PROTOPORPHYRINOGEN OXIDASE"/>
    <property type="match status" value="1"/>
</dbReference>
<dbReference type="AlphaFoldDB" id="A0A1L9SE15"/>
<dbReference type="EMBL" id="KV878345">
    <property type="protein sequence ID" value="OJJ45392.1"/>
    <property type="molecule type" value="Genomic_DNA"/>
</dbReference>
<dbReference type="GO" id="GO:0004729">
    <property type="term" value="F:oxygen-dependent protoporphyrinogen oxidase activity"/>
    <property type="evidence" value="ECO:0007669"/>
    <property type="project" value="UniProtKB-UniRule"/>
</dbReference>
<evidence type="ECO:0000259" key="12">
    <source>
        <dbReference type="Pfam" id="PF01593"/>
    </source>
</evidence>
<dbReference type="InterPro" id="IPR050464">
    <property type="entry name" value="Zeta_carotene_desat/Oxidored"/>
</dbReference>
<gene>
    <name evidence="13" type="ORF">ASPZODRAFT_69950</name>
</gene>